<evidence type="ECO:0000313" key="14">
    <source>
        <dbReference type="EMBL" id="BED92172.1"/>
    </source>
</evidence>
<dbReference type="GO" id="GO:0005524">
    <property type="term" value="F:ATP binding"/>
    <property type="evidence" value="ECO:0007669"/>
    <property type="project" value="UniProtKB-UniRule"/>
</dbReference>
<dbReference type="Pfam" id="PF03484">
    <property type="entry name" value="B5"/>
    <property type="match status" value="1"/>
</dbReference>
<dbReference type="GO" id="GO:0009328">
    <property type="term" value="C:phenylalanine-tRNA ligase complex"/>
    <property type="evidence" value="ECO:0007669"/>
    <property type="project" value="TreeGrafter"/>
</dbReference>
<keyword evidence="8 11" id="KW-0648">Protein biosynthesis</keyword>
<feature type="domain" description="FDX-ACB" evidence="12">
    <location>
        <begin position="604"/>
        <end position="696"/>
    </location>
</feature>
<keyword evidence="3 11" id="KW-0436">Ligase</keyword>
<dbReference type="SMART" id="SM00874">
    <property type="entry name" value="B5"/>
    <property type="match status" value="1"/>
</dbReference>
<dbReference type="InterPro" id="IPR020825">
    <property type="entry name" value="Phe-tRNA_synthase-like_B3/B4"/>
</dbReference>
<keyword evidence="11" id="KW-0963">Cytoplasm</keyword>
<dbReference type="AlphaFoldDB" id="A0AA48KYS4"/>
<evidence type="ECO:0000259" key="12">
    <source>
        <dbReference type="PROSITE" id="PS51447"/>
    </source>
</evidence>
<dbReference type="EMBL" id="AP027924">
    <property type="protein sequence ID" value="BED92172.1"/>
    <property type="molecule type" value="Genomic_DNA"/>
</dbReference>
<organism evidence="14">
    <name type="scientific">Candidatus Improbicoccus pseudotrichonymphae</name>
    <dbReference type="NCBI Taxonomy" id="3033792"/>
    <lineage>
        <taxon>Bacteria</taxon>
        <taxon>Bacillati</taxon>
        <taxon>Bacillota</taxon>
        <taxon>Clostridia</taxon>
        <taxon>Candidatus Improbicoccus</taxon>
    </lineage>
</organism>
<dbReference type="PANTHER" id="PTHR10947">
    <property type="entry name" value="PHENYLALANYL-TRNA SYNTHETASE BETA CHAIN AND LEUCINE-RICH REPEAT-CONTAINING PROTEIN 47"/>
    <property type="match status" value="1"/>
</dbReference>
<dbReference type="HAMAP" id="MF_00283">
    <property type="entry name" value="Phe_tRNA_synth_beta1"/>
    <property type="match status" value="1"/>
</dbReference>
<dbReference type="InterPro" id="IPR045060">
    <property type="entry name" value="Phe-tRNA-ligase_IIc_bsu"/>
</dbReference>
<evidence type="ECO:0000256" key="5">
    <source>
        <dbReference type="ARBA" id="ARBA00022741"/>
    </source>
</evidence>
<dbReference type="EC" id="6.1.1.20" evidence="11"/>
<dbReference type="Gene3D" id="3.30.56.10">
    <property type="match status" value="2"/>
</dbReference>
<dbReference type="GO" id="GO:0016740">
    <property type="term" value="F:transferase activity"/>
    <property type="evidence" value="ECO:0007669"/>
    <property type="project" value="UniProtKB-ARBA"/>
</dbReference>
<dbReference type="Pfam" id="PF03483">
    <property type="entry name" value="B3_4"/>
    <property type="match status" value="1"/>
</dbReference>
<dbReference type="PROSITE" id="PS51447">
    <property type="entry name" value="FDX_ACB"/>
    <property type="match status" value="1"/>
</dbReference>
<dbReference type="GO" id="GO:0004826">
    <property type="term" value="F:phenylalanine-tRNA ligase activity"/>
    <property type="evidence" value="ECO:0007669"/>
    <property type="project" value="UniProtKB-UniRule"/>
</dbReference>
<accession>A0AA48KYS4</accession>
<evidence type="ECO:0000256" key="9">
    <source>
        <dbReference type="ARBA" id="ARBA00023146"/>
    </source>
</evidence>
<dbReference type="PANTHER" id="PTHR10947:SF0">
    <property type="entry name" value="PHENYLALANINE--TRNA LIGASE BETA SUBUNIT"/>
    <property type="match status" value="1"/>
</dbReference>
<evidence type="ECO:0000256" key="1">
    <source>
        <dbReference type="ARBA" id="ARBA00008653"/>
    </source>
</evidence>
<evidence type="ECO:0000259" key="13">
    <source>
        <dbReference type="PROSITE" id="PS51483"/>
    </source>
</evidence>
<dbReference type="CDD" id="cd00769">
    <property type="entry name" value="PheRS_beta_core"/>
    <property type="match status" value="1"/>
</dbReference>
<dbReference type="PROSITE" id="PS51483">
    <property type="entry name" value="B5"/>
    <property type="match status" value="1"/>
</dbReference>
<comment type="subcellular location">
    <subcellularLocation>
        <location evidence="11">Cytoplasm</location>
    </subcellularLocation>
</comment>
<dbReference type="Proteomes" id="UP001337580">
    <property type="component" value="Chromosome"/>
</dbReference>
<dbReference type="Gene3D" id="3.50.40.10">
    <property type="entry name" value="Phenylalanyl-trna Synthetase, Chain B, domain 3"/>
    <property type="match status" value="1"/>
</dbReference>
<dbReference type="Pfam" id="PF17759">
    <property type="entry name" value="tRNA_synthFbeta"/>
    <property type="match status" value="1"/>
</dbReference>
<protein>
    <recommendedName>
        <fullName evidence="11">Phenylalanine--tRNA ligase beta subunit</fullName>
        <ecNumber evidence="11">6.1.1.20</ecNumber>
    </recommendedName>
    <alternativeName>
        <fullName evidence="11">Phenylalanyl-tRNA synthetase beta subunit</fullName>
        <shortName evidence="11">PheRS</shortName>
    </alternativeName>
</protein>
<dbReference type="InterPro" id="IPR036690">
    <property type="entry name" value="Fdx_antiC-bd_sf"/>
</dbReference>
<reference evidence="14" key="1">
    <citation type="journal article" date="2023" name="ISME J.">
        <title>Emergence of putative energy parasites within Clostridia revealed by genome analysis of a novel endosymbiotic clade.</title>
        <authorList>
            <person name="Takahashi K."/>
            <person name="Kuwahara H."/>
            <person name="Horikawa Y."/>
            <person name="Izawa K."/>
            <person name="Kato D."/>
            <person name="Inagaki T."/>
            <person name="Yuki M."/>
            <person name="Ohkuma M."/>
            <person name="Hongoh Y."/>
        </authorList>
    </citation>
    <scope>NUCLEOTIDE SEQUENCE</scope>
    <source>
        <strain evidence="14">CfP3-15</strain>
    </source>
</reference>
<comment type="cofactor">
    <cofactor evidence="11">
        <name>Mg(2+)</name>
        <dbReference type="ChEBI" id="CHEBI:18420"/>
    </cofactor>
    <text evidence="11">Binds 2 magnesium ions per tetramer.</text>
</comment>
<dbReference type="InterPro" id="IPR041616">
    <property type="entry name" value="PheRS_beta_core"/>
</dbReference>
<dbReference type="Pfam" id="PF03147">
    <property type="entry name" value="FDX-ACB"/>
    <property type="match status" value="1"/>
</dbReference>
<comment type="similarity">
    <text evidence="1 11">Belongs to the phenylalanyl-tRNA synthetase beta subunit family. Type 1 subfamily.</text>
</comment>
<gene>
    <name evidence="11" type="primary">pheT</name>
    <name evidence="14" type="ORF">CfP315_0765</name>
</gene>
<dbReference type="Gene3D" id="3.30.70.380">
    <property type="entry name" value="Ferrodoxin-fold anticodon-binding domain"/>
    <property type="match status" value="1"/>
</dbReference>
<evidence type="ECO:0000256" key="8">
    <source>
        <dbReference type="ARBA" id="ARBA00022917"/>
    </source>
</evidence>
<keyword evidence="4 11" id="KW-0479">Metal-binding</keyword>
<dbReference type="SUPFAM" id="SSF55681">
    <property type="entry name" value="Class II aaRS and biotin synthetases"/>
    <property type="match status" value="1"/>
</dbReference>
<dbReference type="InterPro" id="IPR009061">
    <property type="entry name" value="DNA-bd_dom_put_sf"/>
</dbReference>
<feature type="binding site" evidence="11">
    <location>
        <position position="350"/>
    </location>
    <ligand>
        <name>Mg(2+)</name>
        <dbReference type="ChEBI" id="CHEBI:18420"/>
        <note>shared with alpha subunit</note>
    </ligand>
</feature>
<name>A0AA48KYS4_9FIRM</name>
<dbReference type="GO" id="GO:0003723">
    <property type="term" value="F:RNA binding"/>
    <property type="evidence" value="ECO:0007669"/>
    <property type="project" value="InterPro"/>
</dbReference>
<dbReference type="SUPFAM" id="SSF54991">
    <property type="entry name" value="Anticodon-binding domain of PheRS"/>
    <property type="match status" value="1"/>
</dbReference>
<keyword evidence="5 11" id="KW-0547">Nucleotide-binding</keyword>
<feature type="domain" description="B5" evidence="13">
    <location>
        <begin position="295"/>
        <end position="372"/>
    </location>
</feature>
<dbReference type="InterPro" id="IPR005146">
    <property type="entry name" value="B3/B4_tRNA-bd"/>
</dbReference>
<dbReference type="NCBIfam" id="TIGR00472">
    <property type="entry name" value="pheT_bact"/>
    <property type="match status" value="1"/>
</dbReference>
<evidence type="ECO:0000256" key="4">
    <source>
        <dbReference type="ARBA" id="ARBA00022723"/>
    </source>
</evidence>
<dbReference type="GO" id="GO:0000287">
    <property type="term" value="F:magnesium ion binding"/>
    <property type="evidence" value="ECO:0007669"/>
    <property type="project" value="UniProtKB-UniRule"/>
</dbReference>
<dbReference type="SUPFAM" id="SSF46955">
    <property type="entry name" value="Putative DNA-binding domain"/>
    <property type="match status" value="2"/>
</dbReference>
<dbReference type="SUPFAM" id="SSF56037">
    <property type="entry name" value="PheT/TilS domain"/>
    <property type="match status" value="1"/>
</dbReference>
<dbReference type="InterPro" id="IPR005121">
    <property type="entry name" value="Fdx_antiC-bd"/>
</dbReference>
<dbReference type="Gene3D" id="3.30.930.10">
    <property type="entry name" value="Bira Bifunctional Protein, Domain 2"/>
    <property type="match status" value="1"/>
</dbReference>
<dbReference type="GO" id="GO:0140096">
    <property type="term" value="F:catalytic activity, acting on a protein"/>
    <property type="evidence" value="ECO:0007669"/>
    <property type="project" value="UniProtKB-ARBA"/>
</dbReference>
<feature type="binding site" evidence="11">
    <location>
        <position position="360"/>
    </location>
    <ligand>
        <name>Mg(2+)</name>
        <dbReference type="ChEBI" id="CHEBI:18420"/>
        <note>shared with alpha subunit</note>
    </ligand>
</feature>
<dbReference type="InterPro" id="IPR004532">
    <property type="entry name" value="Phe-tRNA-ligase_IIc_bsu_bact"/>
</dbReference>
<keyword evidence="7 11" id="KW-0460">Magnesium</keyword>
<dbReference type="InterPro" id="IPR005147">
    <property type="entry name" value="tRNA_synthase_B5-dom"/>
</dbReference>
<keyword evidence="6 11" id="KW-0067">ATP-binding</keyword>
<proteinExistence type="inferred from homology"/>
<feature type="binding site" evidence="11">
    <location>
        <position position="359"/>
    </location>
    <ligand>
        <name>Mg(2+)</name>
        <dbReference type="ChEBI" id="CHEBI:18420"/>
        <note>shared with alpha subunit</note>
    </ligand>
</feature>
<evidence type="ECO:0000256" key="11">
    <source>
        <dbReference type="HAMAP-Rule" id="MF_00283"/>
    </source>
</evidence>
<dbReference type="SMART" id="SM00896">
    <property type="entry name" value="FDX-ACB"/>
    <property type="match status" value="1"/>
</dbReference>
<dbReference type="GO" id="GO:0006432">
    <property type="term" value="P:phenylalanyl-tRNA aminoacylation"/>
    <property type="evidence" value="ECO:0007669"/>
    <property type="project" value="UniProtKB-UniRule"/>
</dbReference>
<comment type="subunit">
    <text evidence="2 11">Tetramer of two alpha and two beta subunits.</text>
</comment>
<evidence type="ECO:0000256" key="10">
    <source>
        <dbReference type="ARBA" id="ARBA00049255"/>
    </source>
</evidence>
<evidence type="ECO:0000256" key="2">
    <source>
        <dbReference type="ARBA" id="ARBA00011209"/>
    </source>
</evidence>
<dbReference type="SMART" id="SM00873">
    <property type="entry name" value="B3_4"/>
    <property type="match status" value="1"/>
</dbReference>
<sequence length="697" mass="80239">MFKVSLNWLREIVQKKINRSVFVDEILSILNLQGFEIKLIEDFSDDKIITIEVKANRPDMLYHSGVAREIVSFLDFKYDDFSEFSFGENIEEKSDNFPAKIIVDNNVCKRYVAIVIRNINNRIEISSDIKKKLESIGVGSVNPVVDIQNYIMFEFGQPAHVYDFDKIKGKQLSVKAATGTFCFENLSGNKIKILPGDIIISDEEDIGCLAGIIGSKRLETDENTKNILIEAAIFDPINVRVTSRRTKVSTPSSFRFERGVSIERTKKICCIIAEKIIENCGGKITEGIYDYCEKIQPKKIDLDIQKCNSVVGTALSKSNIVNLLEKYDFKCENGINENNLIVTVPGFRLDVESEIDLIEETAKSFGYDNIKPDMPIFKSEFVKNSNFERNETIRSVLFGLGFNEIMTYSFIPDNTLSVLKIDNKHRLYSNIVLQNPISNSYALMRSTMVYSMLENLVYNYSIGNQDLALFELGRVYFEDKNTDTKCVERDILAMIFSGNRIEKGWGVDKNVKYNFYDLISFVNIIFEKFGIDFETKESDLQFILYNSRYELHVDNENIGFLGEVDKKIFAKLVPNVKLLKDSVFFCEFYTQHINESKKKLCFESKYPAIVRKYNFLVPENIKARNIIDVIIDKNNIVLDCCVKDLYRSDNMPLGFFSLLFEVVYRHKNRTLTSKEIETVEFSFLSKLKNNLKVSLKT</sequence>
<evidence type="ECO:0000256" key="7">
    <source>
        <dbReference type="ARBA" id="ARBA00022842"/>
    </source>
</evidence>
<dbReference type="InterPro" id="IPR045864">
    <property type="entry name" value="aa-tRNA-synth_II/BPL/LPL"/>
</dbReference>
<feature type="binding site" evidence="11">
    <location>
        <position position="356"/>
    </location>
    <ligand>
        <name>Mg(2+)</name>
        <dbReference type="ChEBI" id="CHEBI:18420"/>
        <note>shared with alpha subunit</note>
    </ligand>
</feature>
<evidence type="ECO:0000256" key="6">
    <source>
        <dbReference type="ARBA" id="ARBA00022840"/>
    </source>
</evidence>
<dbReference type="KEGG" id="ips:CfP315_0765"/>
<comment type="catalytic activity">
    <reaction evidence="10 11">
        <text>tRNA(Phe) + L-phenylalanine + ATP = L-phenylalanyl-tRNA(Phe) + AMP + diphosphate + H(+)</text>
        <dbReference type="Rhea" id="RHEA:19413"/>
        <dbReference type="Rhea" id="RHEA-COMP:9668"/>
        <dbReference type="Rhea" id="RHEA-COMP:9699"/>
        <dbReference type="ChEBI" id="CHEBI:15378"/>
        <dbReference type="ChEBI" id="CHEBI:30616"/>
        <dbReference type="ChEBI" id="CHEBI:33019"/>
        <dbReference type="ChEBI" id="CHEBI:58095"/>
        <dbReference type="ChEBI" id="CHEBI:78442"/>
        <dbReference type="ChEBI" id="CHEBI:78531"/>
        <dbReference type="ChEBI" id="CHEBI:456215"/>
        <dbReference type="EC" id="6.1.1.20"/>
    </reaction>
</comment>
<evidence type="ECO:0000256" key="3">
    <source>
        <dbReference type="ARBA" id="ARBA00022598"/>
    </source>
</evidence>
<keyword evidence="9 11" id="KW-0030">Aminoacyl-tRNA synthetase</keyword>